<keyword evidence="9" id="KW-0963">Cytoplasm</keyword>
<evidence type="ECO:0000256" key="7">
    <source>
        <dbReference type="ARBA" id="ARBA00023014"/>
    </source>
</evidence>
<dbReference type="RefSeq" id="WP_087677468.1">
    <property type="nucleotide sequence ID" value="NZ_FUWV01000001.1"/>
</dbReference>
<keyword evidence="12" id="KW-1185">Reference proteome</keyword>
<dbReference type="CDD" id="cd01335">
    <property type="entry name" value="Radical_SAM"/>
    <property type="match status" value="1"/>
</dbReference>
<dbReference type="GO" id="GO:0004109">
    <property type="term" value="F:coproporphyrinogen oxidase activity"/>
    <property type="evidence" value="ECO:0007669"/>
    <property type="project" value="InterPro"/>
</dbReference>
<evidence type="ECO:0000256" key="5">
    <source>
        <dbReference type="ARBA" id="ARBA00022723"/>
    </source>
</evidence>
<dbReference type="Pfam" id="PF04055">
    <property type="entry name" value="Radical_SAM"/>
    <property type="match status" value="1"/>
</dbReference>
<dbReference type="PROSITE" id="PS51918">
    <property type="entry name" value="RADICAL_SAM"/>
    <property type="match status" value="1"/>
</dbReference>
<keyword evidence="6 9" id="KW-0408">Iron</keyword>
<comment type="similarity">
    <text evidence="1">Belongs to the anaerobic coproporphyrinogen-III oxidase family. HemW subfamily.</text>
</comment>
<dbReference type="InterPro" id="IPR034505">
    <property type="entry name" value="Coproporphyrinogen-III_oxidase"/>
</dbReference>
<evidence type="ECO:0000313" key="11">
    <source>
        <dbReference type="EMBL" id="SJZ32579.1"/>
    </source>
</evidence>
<evidence type="ECO:0000256" key="1">
    <source>
        <dbReference type="ARBA" id="ARBA00006100"/>
    </source>
</evidence>
<accession>A0A1T4JR00</accession>
<dbReference type="EMBL" id="FUWV01000001">
    <property type="protein sequence ID" value="SJZ32579.1"/>
    <property type="molecule type" value="Genomic_DNA"/>
</dbReference>
<keyword evidence="5 9" id="KW-0479">Metal-binding</keyword>
<organism evidence="11 12">
    <name type="scientific">Garciella nitratireducens DSM 15102</name>
    <dbReference type="NCBI Taxonomy" id="1121911"/>
    <lineage>
        <taxon>Bacteria</taxon>
        <taxon>Bacillati</taxon>
        <taxon>Bacillota</taxon>
        <taxon>Clostridia</taxon>
        <taxon>Eubacteriales</taxon>
        <taxon>Eubacteriaceae</taxon>
        <taxon>Garciella</taxon>
    </lineage>
</organism>
<name>A0A1T4JR00_9FIRM</name>
<dbReference type="GO" id="GO:0006779">
    <property type="term" value="P:porphyrin-containing compound biosynthetic process"/>
    <property type="evidence" value="ECO:0007669"/>
    <property type="project" value="InterPro"/>
</dbReference>
<comment type="function">
    <text evidence="9">Probably acts as a heme chaperone, transferring heme to an unknown acceptor. Binds one molecule of heme per monomer, possibly covalently. Binds 1 [4Fe-4S] cluster. The cluster is coordinated with 3 cysteines and an exchangeable S-adenosyl-L-methionine.</text>
</comment>
<dbReference type="SFLD" id="SFLDG01065">
    <property type="entry name" value="anaerobic_coproporphyrinogen-I"/>
    <property type="match status" value="1"/>
</dbReference>
<gene>
    <name evidence="11" type="ORF">SAMN02745973_00003</name>
</gene>
<comment type="subcellular location">
    <subcellularLocation>
        <location evidence="9">Cytoplasm</location>
    </subcellularLocation>
</comment>
<keyword evidence="9" id="KW-0004">4Fe-4S</keyword>
<dbReference type="InterPro" id="IPR004559">
    <property type="entry name" value="HemW-like"/>
</dbReference>
<dbReference type="PANTHER" id="PTHR13932">
    <property type="entry name" value="COPROPORPHYRINIGEN III OXIDASE"/>
    <property type="match status" value="1"/>
</dbReference>
<dbReference type="OrthoDB" id="9808022at2"/>
<dbReference type="GO" id="GO:0046872">
    <property type="term" value="F:metal ion binding"/>
    <property type="evidence" value="ECO:0007669"/>
    <property type="project" value="UniProtKB-UniRule"/>
</dbReference>
<evidence type="ECO:0000256" key="6">
    <source>
        <dbReference type="ARBA" id="ARBA00023004"/>
    </source>
</evidence>
<sequence length="375" mass="43902">MDHCGLYIHIPFCKKKCLYCDFTSYEDIQDCIPSYIHALQKEIELVASQYPNIQLKSIFIGGGTPTYIDSYYIKSILEFIKKHFIVEKNAEISIEGNPGTFNYKNLMDYRKVGINRLSIGLQAWQNYLLKKLGRIHTQEEFLNGFQTARKVGFTNLNIDLMFGIPNQSLKDWKETLDNVIALDPTHISCYSLMIEEGTSFYEMKENKKILLDEDLEREMYYYAKKYLKSKGYQHYEISNFSKPGFECKHNLIYWEMNPYIGVGVSAHSFISGFRYANTKSIYQYIELLGKDILPIVEKIEETQEYFIQEFMFLGMRKISGISQKDFYNRFGKKVNEVYGDVLKKLENEKLITIGENVCLTSKGLDFSNYVFRSFL</sequence>
<dbReference type="InterPro" id="IPR013785">
    <property type="entry name" value="Aldolase_TIM"/>
</dbReference>
<proteinExistence type="inferred from homology"/>
<dbReference type="AlphaFoldDB" id="A0A1T4JR00"/>
<dbReference type="Proteomes" id="UP000196365">
    <property type="component" value="Unassembled WGS sequence"/>
</dbReference>
<dbReference type="GO" id="GO:0051539">
    <property type="term" value="F:4 iron, 4 sulfur cluster binding"/>
    <property type="evidence" value="ECO:0007669"/>
    <property type="project" value="UniProtKB-UniRule"/>
</dbReference>
<keyword evidence="4 9" id="KW-0949">S-adenosyl-L-methionine</keyword>
<evidence type="ECO:0000256" key="2">
    <source>
        <dbReference type="ARBA" id="ARBA00017228"/>
    </source>
</evidence>
<dbReference type="SUPFAM" id="SSF102114">
    <property type="entry name" value="Radical SAM enzymes"/>
    <property type="match status" value="1"/>
</dbReference>
<dbReference type="NCBIfam" id="TIGR00539">
    <property type="entry name" value="hemN_rel"/>
    <property type="match status" value="1"/>
</dbReference>
<reference evidence="11 12" key="1">
    <citation type="submission" date="2017-02" db="EMBL/GenBank/DDBJ databases">
        <authorList>
            <person name="Peterson S.W."/>
        </authorList>
    </citation>
    <scope>NUCLEOTIDE SEQUENCE [LARGE SCALE GENOMIC DNA]</scope>
    <source>
        <strain evidence="11 12">DSM 15102</strain>
    </source>
</reference>
<dbReference type="SFLD" id="SFLDF00288">
    <property type="entry name" value="HemN-like__clustered_with_nucl"/>
    <property type="match status" value="1"/>
</dbReference>
<dbReference type="SFLD" id="SFLDS00029">
    <property type="entry name" value="Radical_SAM"/>
    <property type="match status" value="1"/>
</dbReference>
<dbReference type="InterPro" id="IPR007197">
    <property type="entry name" value="rSAM"/>
</dbReference>
<protein>
    <recommendedName>
        <fullName evidence="2 9">Heme chaperone HemW</fullName>
    </recommendedName>
</protein>
<evidence type="ECO:0000259" key="10">
    <source>
        <dbReference type="PROSITE" id="PS51918"/>
    </source>
</evidence>
<dbReference type="SFLD" id="SFLDG01082">
    <property type="entry name" value="B12-binding_domain_containing"/>
    <property type="match status" value="1"/>
</dbReference>
<evidence type="ECO:0000256" key="9">
    <source>
        <dbReference type="RuleBase" id="RU364116"/>
    </source>
</evidence>
<evidence type="ECO:0000256" key="3">
    <source>
        <dbReference type="ARBA" id="ARBA00022617"/>
    </source>
</evidence>
<dbReference type="Gene3D" id="3.20.20.70">
    <property type="entry name" value="Aldolase class I"/>
    <property type="match status" value="1"/>
</dbReference>
<keyword evidence="7 9" id="KW-0411">Iron-sulfur</keyword>
<evidence type="ECO:0000313" key="12">
    <source>
        <dbReference type="Proteomes" id="UP000196365"/>
    </source>
</evidence>
<evidence type="ECO:0000256" key="8">
    <source>
        <dbReference type="ARBA" id="ARBA00023186"/>
    </source>
</evidence>
<evidence type="ECO:0000256" key="4">
    <source>
        <dbReference type="ARBA" id="ARBA00022691"/>
    </source>
</evidence>
<feature type="domain" description="Radical SAM core" evidence="10">
    <location>
        <begin position="1"/>
        <end position="233"/>
    </location>
</feature>
<dbReference type="SMART" id="SM00729">
    <property type="entry name" value="Elp3"/>
    <property type="match status" value="1"/>
</dbReference>
<dbReference type="SFLD" id="SFLDF00562">
    <property type="entry name" value="HemN-like__clustered_with_heat"/>
    <property type="match status" value="1"/>
</dbReference>
<dbReference type="InterPro" id="IPR010723">
    <property type="entry name" value="HemN_C"/>
</dbReference>
<keyword evidence="3 9" id="KW-0349">Heme</keyword>
<keyword evidence="8 9" id="KW-0143">Chaperone</keyword>
<dbReference type="InterPro" id="IPR058240">
    <property type="entry name" value="rSAM_sf"/>
</dbReference>
<dbReference type="InterPro" id="IPR006638">
    <property type="entry name" value="Elp3/MiaA/NifB-like_rSAM"/>
</dbReference>
<dbReference type="Pfam" id="PF06969">
    <property type="entry name" value="HemN_C"/>
    <property type="match status" value="1"/>
</dbReference>
<dbReference type="PANTHER" id="PTHR13932:SF5">
    <property type="entry name" value="RADICAL S-ADENOSYL METHIONINE DOMAIN-CONTAINING PROTEIN 1, MITOCHONDRIAL"/>
    <property type="match status" value="1"/>
</dbReference>
<dbReference type="GO" id="GO:0005737">
    <property type="term" value="C:cytoplasm"/>
    <property type="evidence" value="ECO:0007669"/>
    <property type="project" value="UniProtKB-SubCell"/>
</dbReference>